<accession>A0A6L2ZWF5</accession>
<organism evidence="1 2">
    <name type="scientific">Lactococcus garvieae</name>
    <dbReference type="NCBI Taxonomy" id="1363"/>
    <lineage>
        <taxon>Bacteria</taxon>
        <taxon>Bacillati</taxon>
        <taxon>Bacillota</taxon>
        <taxon>Bacilli</taxon>
        <taxon>Lactobacillales</taxon>
        <taxon>Streptococcaceae</taxon>
        <taxon>Lactococcus</taxon>
    </lineage>
</organism>
<dbReference type="GO" id="GO:0006355">
    <property type="term" value="P:regulation of DNA-templated transcription"/>
    <property type="evidence" value="ECO:0007669"/>
    <property type="project" value="InterPro"/>
</dbReference>
<dbReference type="Gene3D" id="1.10.1220.10">
    <property type="entry name" value="Met repressor-like"/>
    <property type="match status" value="1"/>
</dbReference>
<evidence type="ECO:0008006" key="3">
    <source>
        <dbReference type="Google" id="ProtNLM"/>
    </source>
</evidence>
<dbReference type="EMBL" id="BLXU01000010">
    <property type="protein sequence ID" value="GFO52382.1"/>
    <property type="molecule type" value="Genomic_DNA"/>
</dbReference>
<reference evidence="1 2" key="1">
    <citation type="submission" date="2020-06" db="EMBL/GenBank/DDBJ databases">
        <title>Draft genome sequence of Lactic acid bacteria from Okinawan-style tofu.</title>
        <authorList>
            <person name="Takara I."/>
            <person name="Ikematsu S."/>
        </authorList>
    </citation>
    <scope>NUCLEOTIDE SEQUENCE [LARGE SCALE GENOMIC DNA]</scope>
    <source>
        <strain evidence="2">lg38</strain>
    </source>
</reference>
<dbReference type="Proteomes" id="UP000504756">
    <property type="component" value="Unassembled WGS sequence"/>
</dbReference>
<sequence length="86" mass="9737">MNLNLIIRGLPDNYGAAIKSIAKRQGISQEEYLRRMIQREVSTAGEHLVLDTESKIRLTLSQALERNAALMEIIIQIMENTNGKQN</sequence>
<name>A0A6L2ZWF5_9LACT</name>
<evidence type="ECO:0000313" key="2">
    <source>
        <dbReference type="Proteomes" id="UP000504756"/>
    </source>
</evidence>
<proteinExistence type="predicted"/>
<gene>
    <name evidence="1" type="ORF">ikelab_16570</name>
</gene>
<evidence type="ECO:0000313" key="1">
    <source>
        <dbReference type="EMBL" id="GFO52382.1"/>
    </source>
</evidence>
<dbReference type="InterPro" id="IPR010985">
    <property type="entry name" value="Ribbon_hlx_hlx"/>
</dbReference>
<protein>
    <recommendedName>
        <fullName evidence="3">Antitoxin</fullName>
    </recommendedName>
</protein>
<dbReference type="SUPFAM" id="SSF47598">
    <property type="entry name" value="Ribbon-helix-helix"/>
    <property type="match status" value="1"/>
</dbReference>
<dbReference type="AlphaFoldDB" id="A0A6L2ZWF5"/>
<dbReference type="RefSeq" id="WP_017371063.1">
    <property type="nucleotide sequence ID" value="NZ_BLXU01000010.1"/>
</dbReference>
<comment type="caution">
    <text evidence="1">The sequence shown here is derived from an EMBL/GenBank/DDBJ whole genome shotgun (WGS) entry which is preliminary data.</text>
</comment>
<dbReference type="InterPro" id="IPR013321">
    <property type="entry name" value="Arc_rbn_hlx_hlx"/>
</dbReference>